<evidence type="ECO:0000313" key="4">
    <source>
        <dbReference type="Proteomes" id="UP000198440"/>
    </source>
</evidence>
<dbReference type="Pfam" id="PF14326">
    <property type="entry name" value="DUF4384"/>
    <property type="match status" value="1"/>
</dbReference>
<dbReference type="RefSeq" id="WP_089277386.1">
    <property type="nucleotide sequence ID" value="NZ_FZON01000011.1"/>
</dbReference>
<organism evidence="3 4">
    <name type="scientific">Antarctobacter heliothermus</name>
    <dbReference type="NCBI Taxonomy" id="74033"/>
    <lineage>
        <taxon>Bacteria</taxon>
        <taxon>Pseudomonadati</taxon>
        <taxon>Pseudomonadota</taxon>
        <taxon>Alphaproteobacteria</taxon>
        <taxon>Rhodobacterales</taxon>
        <taxon>Roseobacteraceae</taxon>
        <taxon>Antarctobacter</taxon>
    </lineage>
</organism>
<dbReference type="InterPro" id="IPR036909">
    <property type="entry name" value="Cyt_c-like_dom_sf"/>
</dbReference>
<sequence>MQPNNLMKVSVIALATAFALPAVAQDQTLLVDPEDLNYQLPADATDYEKSAYGVLQKYCSDCHQQGVLGDGLTKPKAGFGHVLDMRRLANDPKFVAVGDPEKSKLYQVITGGAPAMPDNCWDPSCVPTEAELQQLQDWIVALGDSAPEPRTYISLADMYAMAHADLQAQPTNRRDRIRYISMRPMWNDLDVTDENYEGYLAATVKLLNALSWNANVYKFEKVDPHGILLRVFLPDLDWTHETWGYLESQYPYAMESDTDPYLGTLQHLSGSMTPVIRADWFTATASVSPLYYDMLGLPDTVQGLEAKLGMNMSRNILNEQVIRAGFQDSGVSSHNRLIERHPLGTGFFWTSYDFAGSKGRQSFFEYPLGPIDAYGPDLAFEHDGGESIFTLPNGFHAYYLNTADGARLDVGPTSIVRDTDYPDGTGEVVNGISCISCHSKGMRFNDDSVREVALNNLSLPASARQTIDAIYPGKDVVNEYFQRDSDAFLNTLASAGIEPTIKAAGLEPVRGLFVYHVDYFVDFDQAANELGLTSDMLRSRMAFAGHDMAGLLTRLDISPIARDEWTAAYPVLLDKLTDYRPYKTDHVVTADLSYSVKQIVKDTDYAPVKKVKVVKPVEYKPGDPGYVPPADDYKPGDPGYVPPTADYKPGDPGYVPPEKDYVVKKDDDYKPTGTDYVVKGDEPIKTHDDARKYGGDYDPVQHSVAAQSHLTVYTNQTAYKVGDELQVFIEPRHDCRLTLISIDDDHDSCVLFPFPGLDDIVIPGGTQYVFPPKGALRTSEPGLETILAICNGGQAAIDKVTRDTSKVSCSVGHKAVSKDHYEGIVNETLVLDLNAGAKDAKKTDSGVDYRAVSKHNPDVTKAQISVVVREY</sequence>
<dbReference type="Proteomes" id="UP000198440">
    <property type="component" value="Unassembled WGS sequence"/>
</dbReference>
<protein>
    <recommendedName>
        <fullName evidence="2">DUF4384 domain-containing protein</fullName>
    </recommendedName>
</protein>
<dbReference type="SUPFAM" id="SSF46626">
    <property type="entry name" value="Cytochrome c"/>
    <property type="match status" value="1"/>
</dbReference>
<evidence type="ECO:0000313" key="3">
    <source>
        <dbReference type="EMBL" id="SNS34857.1"/>
    </source>
</evidence>
<evidence type="ECO:0000259" key="2">
    <source>
        <dbReference type="Pfam" id="PF14326"/>
    </source>
</evidence>
<proteinExistence type="predicted"/>
<dbReference type="AlphaFoldDB" id="A0A239DR95"/>
<accession>A0A239DR95</accession>
<dbReference type="GO" id="GO:0009055">
    <property type="term" value="F:electron transfer activity"/>
    <property type="evidence" value="ECO:0007669"/>
    <property type="project" value="InterPro"/>
</dbReference>
<feature type="domain" description="DUF4384" evidence="2">
    <location>
        <begin position="719"/>
        <end position="790"/>
    </location>
</feature>
<evidence type="ECO:0000256" key="1">
    <source>
        <dbReference type="SAM" id="SignalP"/>
    </source>
</evidence>
<name>A0A239DR95_9RHOB</name>
<gene>
    <name evidence="3" type="ORF">SAMN04488078_1011113</name>
</gene>
<keyword evidence="1" id="KW-0732">Signal</keyword>
<dbReference type="GO" id="GO:0020037">
    <property type="term" value="F:heme binding"/>
    <property type="evidence" value="ECO:0007669"/>
    <property type="project" value="InterPro"/>
</dbReference>
<dbReference type="OrthoDB" id="9811281at2"/>
<reference evidence="3 4" key="1">
    <citation type="submission" date="2017-06" db="EMBL/GenBank/DDBJ databases">
        <authorList>
            <person name="Kim H.J."/>
            <person name="Triplett B.A."/>
        </authorList>
    </citation>
    <scope>NUCLEOTIDE SEQUENCE [LARGE SCALE GENOMIC DNA]</scope>
    <source>
        <strain evidence="3 4">DSM 11445</strain>
    </source>
</reference>
<dbReference type="EMBL" id="FZON01000011">
    <property type="protein sequence ID" value="SNS34857.1"/>
    <property type="molecule type" value="Genomic_DNA"/>
</dbReference>
<feature type="chain" id="PRO_5012105012" description="DUF4384 domain-containing protein" evidence="1">
    <location>
        <begin position="25"/>
        <end position="871"/>
    </location>
</feature>
<feature type="signal peptide" evidence="1">
    <location>
        <begin position="1"/>
        <end position="24"/>
    </location>
</feature>
<dbReference type="InterPro" id="IPR025493">
    <property type="entry name" value="DUF4384"/>
</dbReference>